<dbReference type="OrthoDB" id="4120939at2759"/>
<feature type="compositionally biased region" description="Basic and acidic residues" evidence="1">
    <location>
        <begin position="64"/>
        <end position="74"/>
    </location>
</feature>
<keyword evidence="3" id="KW-1185">Reference proteome</keyword>
<sequence>MGIIKAAIITGAGLYAVNKITKRAEHRRDNSAPSSNGSRESRQPQYLDDPDSRGYDDDESQMARQERSRIENQRGVDGPPLQFKDCRLPAQQGQPLYLVNNNPYAPLPYGYNGDVEHVYETDPRATLVPGYPPPFYQTAYGPRQQQRQGFVEPGEVSESEFQIQSGRNSSGSATLVNTLAQQAMAVDGDCDEKKEWQGKRS</sequence>
<name>A0A0D2IRW3_9EURO</name>
<dbReference type="GeneID" id="25291462"/>
<gene>
    <name evidence="2" type="ORF">Z518_03391</name>
</gene>
<dbReference type="Proteomes" id="UP000053617">
    <property type="component" value="Unassembled WGS sequence"/>
</dbReference>
<reference evidence="2 3" key="1">
    <citation type="submission" date="2015-01" db="EMBL/GenBank/DDBJ databases">
        <title>The Genome Sequence of Rhinocladiella mackenzie CBS 650.93.</title>
        <authorList>
            <consortium name="The Broad Institute Genomics Platform"/>
            <person name="Cuomo C."/>
            <person name="de Hoog S."/>
            <person name="Gorbushina A."/>
            <person name="Stielow B."/>
            <person name="Teixiera M."/>
            <person name="Abouelleil A."/>
            <person name="Chapman S.B."/>
            <person name="Priest M."/>
            <person name="Young S.K."/>
            <person name="Wortman J."/>
            <person name="Nusbaum C."/>
            <person name="Birren B."/>
        </authorList>
    </citation>
    <scope>NUCLEOTIDE SEQUENCE [LARGE SCALE GENOMIC DNA]</scope>
    <source>
        <strain evidence="2 3">CBS 650.93</strain>
    </source>
</reference>
<feature type="region of interest" description="Disordered" evidence="1">
    <location>
        <begin position="24"/>
        <end position="86"/>
    </location>
</feature>
<evidence type="ECO:0000313" key="3">
    <source>
        <dbReference type="Proteomes" id="UP000053617"/>
    </source>
</evidence>
<dbReference type="EMBL" id="KN847476">
    <property type="protein sequence ID" value="KIX08734.1"/>
    <property type="molecule type" value="Genomic_DNA"/>
</dbReference>
<protein>
    <submittedName>
        <fullName evidence="2">Uncharacterized protein</fullName>
    </submittedName>
</protein>
<evidence type="ECO:0000256" key="1">
    <source>
        <dbReference type="SAM" id="MobiDB-lite"/>
    </source>
</evidence>
<evidence type="ECO:0000313" key="2">
    <source>
        <dbReference type="EMBL" id="KIX08734.1"/>
    </source>
</evidence>
<dbReference type="HOGENOM" id="CLU_1348780_0_0_1"/>
<proteinExistence type="predicted"/>
<dbReference type="VEuPathDB" id="FungiDB:Z518_03391"/>
<organism evidence="2 3">
    <name type="scientific">Rhinocladiella mackenziei CBS 650.93</name>
    <dbReference type="NCBI Taxonomy" id="1442369"/>
    <lineage>
        <taxon>Eukaryota</taxon>
        <taxon>Fungi</taxon>
        <taxon>Dikarya</taxon>
        <taxon>Ascomycota</taxon>
        <taxon>Pezizomycotina</taxon>
        <taxon>Eurotiomycetes</taxon>
        <taxon>Chaetothyriomycetidae</taxon>
        <taxon>Chaetothyriales</taxon>
        <taxon>Herpotrichiellaceae</taxon>
        <taxon>Rhinocladiella</taxon>
    </lineage>
</organism>
<dbReference type="AlphaFoldDB" id="A0A0D2IRW3"/>
<accession>A0A0D2IRW3</accession>
<dbReference type="RefSeq" id="XP_013275870.1">
    <property type="nucleotide sequence ID" value="XM_013420416.1"/>
</dbReference>